<dbReference type="GO" id="GO:0032259">
    <property type="term" value="P:methylation"/>
    <property type="evidence" value="ECO:0007669"/>
    <property type="project" value="UniProtKB-KW"/>
</dbReference>
<proteinExistence type="predicted"/>
<keyword evidence="1" id="KW-0489">Methyltransferase</keyword>
<keyword evidence="1" id="KW-0808">Transferase</keyword>
<evidence type="ECO:0000313" key="1">
    <source>
        <dbReference type="EMBL" id="ALB22318.1"/>
    </source>
</evidence>
<name>A0A1L6TAR7_PISSA</name>
<protein>
    <submittedName>
        <fullName evidence="1">Methyltransferase domain protein</fullName>
    </submittedName>
</protein>
<gene>
    <name evidence="1" type="ORF">KU39_1135</name>
</gene>
<accession>A0A1L6TAR7</accession>
<organism evidence="1 2">
    <name type="scientific">Piscirickettsia salmonis</name>
    <dbReference type="NCBI Taxonomy" id="1238"/>
    <lineage>
        <taxon>Bacteria</taxon>
        <taxon>Pseudomonadati</taxon>
        <taxon>Pseudomonadota</taxon>
        <taxon>Gammaproteobacteria</taxon>
        <taxon>Thiotrichales</taxon>
        <taxon>Piscirickettsiaceae</taxon>
        <taxon>Piscirickettsia</taxon>
    </lineage>
</organism>
<reference evidence="1 2" key="1">
    <citation type="journal article" date="2014" name="Genome Announc.">
        <title>Comparative Genome Analysis of Two Isolates of the Fish Pathogen Piscirickettsia salmonis from Different Hosts Reveals Major Differences in Virulence-Associated Secretion Systems.</title>
        <authorList>
            <person name="Bohle H."/>
            <person name="Henriquez P."/>
            <person name="Grothusen H."/>
            <person name="Navas E."/>
            <person name="Sandoval A."/>
            <person name="Bustamante F."/>
            <person name="Bustos P."/>
            <person name="Mancilla M."/>
        </authorList>
    </citation>
    <scope>NUCLEOTIDE SEQUENCE [LARGE SCALE GENOMIC DNA]</scope>
    <source>
        <strain evidence="2">B1-32597</strain>
    </source>
</reference>
<dbReference type="EMBL" id="CP012508">
    <property type="protein sequence ID" value="ALB22318.1"/>
    <property type="molecule type" value="Genomic_DNA"/>
</dbReference>
<evidence type="ECO:0000313" key="2">
    <source>
        <dbReference type="Proteomes" id="UP000029558"/>
    </source>
</evidence>
<dbReference type="Proteomes" id="UP000029558">
    <property type="component" value="Chromosome"/>
</dbReference>
<sequence length="80" mass="9105">MDSFLKKSKSKKIKKAYSEYANGNLDQALALIEDEIKHKDGNVVDDAWVLLGKISFDRQDYNSNGTTLRARSEQKRTLAQ</sequence>
<dbReference type="RefSeq" id="WP_036772810.1">
    <property type="nucleotide sequence ID" value="NZ_CP012508.1"/>
</dbReference>
<dbReference type="GO" id="GO:0008168">
    <property type="term" value="F:methyltransferase activity"/>
    <property type="evidence" value="ECO:0007669"/>
    <property type="project" value="UniProtKB-KW"/>
</dbReference>
<dbReference type="AlphaFoldDB" id="A0A1L6TAR7"/>